<comment type="caution">
    <text evidence="2">The sequence shown here is derived from an EMBL/GenBank/DDBJ whole genome shotgun (WGS) entry which is preliminary data.</text>
</comment>
<dbReference type="EMBL" id="LVLJ01000837">
    <property type="protein sequence ID" value="OAE32405.1"/>
    <property type="molecule type" value="Genomic_DNA"/>
</dbReference>
<organism evidence="2 3">
    <name type="scientific">Marchantia polymorpha subsp. ruderalis</name>
    <dbReference type="NCBI Taxonomy" id="1480154"/>
    <lineage>
        <taxon>Eukaryota</taxon>
        <taxon>Viridiplantae</taxon>
        <taxon>Streptophyta</taxon>
        <taxon>Embryophyta</taxon>
        <taxon>Marchantiophyta</taxon>
        <taxon>Marchantiopsida</taxon>
        <taxon>Marchantiidae</taxon>
        <taxon>Marchantiales</taxon>
        <taxon>Marchantiaceae</taxon>
        <taxon>Marchantia</taxon>
    </lineage>
</organism>
<keyword evidence="3" id="KW-1185">Reference proteome</keyword>
<evidence type="ECO:0000313" key="2">
    <source>
        <dbReference type="EMBL" id="OAE32405.1"/>
    </source>
</evidence>
<evidence type="ECO:0000256" key="1">
    <source>
        <dbReference type="SAM" id="MobiDB-lite"/>
    </source>
</evidence>
<accession>A0A176WJ87</accession>
<dbReference type="AlphaFoldDB" id="A0A176WJ87"/>
<reference evidence="2" key="1">
    <citation type="submission" date="2016-03" db="EMBL/GenBank/DDBJ databases">
        <title>Mechanisms controlling the formation of the plant cell surface in tip-growing cells are functionally conserved among land plants.</title>
        <authorList>
            <person name="Honkanen S."/>
            <person name="Jones V.A."/>
            <person name="Morieri G."/>
            <person name="Champion C."/>
            <person name="Hetherington A.J."/>
            <person name="Kelly S."/>
            <person name="Saint-Marcoux D."/>
            <person name="Proust H."/>
            <person name="Prescott H."/>
            <person name="Dolan L."/>
        </authorList>
    </citation>
    <scope>NUCLEOTIDE SEQUENCE [LARGE SCALE GENOMIC DNA]</scope>
    <source>
        <tissue evidence="2">Whole gametophyte</tissue>
    </source>
</reference>
<feature type="region of interest" description="Disordered" evidence="1">
    <location>
        <begin position="169"/>
        <end position="192"/>
    </location>
</feature>
<evidence type="ECO:0000313" key="3">
    <source>
        <dbReference type="Proteomes" id="UP000077202"/>
    </source>
</evidence>
<proteinExistence type="predicted"/>
<sequence>MTLKSKRLPEEHHEDWFEWRWSLWSELQLAKRQKIAGASEAARRPKARMTGSDVTCLRTPKTRARPKKKSHCRVIKSKSSKCSVAMIEGAAYATDEDTMEEVDLLTTELEPLGVQSEKPLEDSVIHLLKHLDGKREYAMSKEAVFYIDMLMNSTHIKRAATMKTAKEMTREGAEATTSLEVREEQFRAKDME</sequence>
<gene>
    <name evidence="2" type="ORF">AXG93_3671s1240</name>
</gene>
<dbReference type="Proteomes" id="UP000077202">
    <property type="component" value="Unassembled WGS sequence"/>
</dbReference>
<feature type="compositionally biased region" description="Basic and acidic residues" evidence="1">
    <location>
        <begin position="180"/>
        <end position="192"/>
    </location>
</feature>
<name>A0A176WJ87_MARPO</name>
<protein>
    <submittedName>
        <fullName evidence="2">Uncharacterized protein</fullName>
    </submittedName>
</protein>